<keyword evidence="6 8" id="KW-1133">Transmembrane helix</keyword>
<dbReference type="InterPro" id="IPR013525">
    <property type="entry name" value="ABC2_TM"/>
</dbReference>
<dbReference type="InterPro" id="IPR047817">
    <property type="entry name" value="ABC2_TM_bact-type"/>
</dbReference>
<dbReference type="GO" id="GO:0015920">
    <property type="term" value="P:lipopolysaccharide transport"/>
    <property type="evidence" value="ECO:0007669"/>
    <property type="project" value="TreeGrafter"/>
</dbReference>
<evidence type="ECO:0000256" key="2">
    <source>
        <dbReference type="ARBA" id="ARBA00022448"/>
    </source>
</evidence>
<keyword evidence="5 8" id="KW-0812">Transmembrane</keyword>
<evidence type="ECO:0000313" key="11">
    <source>
        <dbReference type="EMBL" id="CAB4338941.1"/>
    </source>
</evidence>
<reference evidence="10" key="1">
    <citation type="submission" date="2020-05" db="EMBL/GenBank/DDBJ databases">
        <authorList>
            <person name="Chiriac C."/>
            <person name="Salcher M."/>
            <person name="Ghai R."/>
            <person name="Kavagutti S V."/>
        </authorList>
    </citation>
    <scope>NUCLEOTIDE SEQUENCE</scope>
</reference>
<dbReference type="AlphaFoldDB" id="A0A6J5YMK9"/>
<proteinExistence type="predicted"/>
<dbReference type="Pfam" id="PF01061">
    <property type="entry name" value="ABC2_membrane"/>
    <property type="match status" value="1"/>
</dbReference>
<dbReference type="GO" id="GO:0005886">
    <property type="term" value="C:plasma membrane"/>
    <property type="evidence" value="ECO:0007669"/>
    <property type="project" value="UniProtKB-SubCell"/>
</dbReference>
<evidence type="ECO:0000256" key="7">
    <source>
        <dbReference type="ARBA" id="ARBA00023136"/>
    </source>
</evidence>
<keyword evidence="3" id="KW-1003">Cell membrane</keyword>
<keyword evidence="7 8" id="KW-0472">Membrane</keyword>
<dbReference type="PROSITE" id="PS51012">
    <property type="entry name" value="ABC_TM2"/>
    <property type="match status" value="1"/>
</dbReference>
<keyword evidence="4" id="KW-0997">Cell inner membrane</keyword>
<evidence type="ECO:0000313" key="12">
    <source>
        <dbReference type="EMBL" id="CAB4752182.1"/>
    </source>
</evidence>
<evidence type="ECO:0000256" key="3">
    <source>
        <dbReference type="ARBA" id="ARBA00022475"/>
    </source>
</evidence>
<feature type="domain" description="ABC transmembrane type-2" evidence="9">
    <location>
        <begin position="48"/>
        <end position="291"/>
    </location>
</feature>
<protein>
    <submittedName>
        <fullName evidence="10">Unannotated protein</fullName>
    </submittedName>
</protein>
<dbReference type="EMBL" id="CAESAD010000004">
    <property type="protein sequence ID" value="CAB4338941.1"/>
    <property type="molecule type" value="Genomic_DNA"/>
</dbReference>
<feature type="transmembrane region" description="Helical" evidence="8">
    <location>
        <begin position="81"/>
        <end position="107"/>
    </location>
</feature>
<feature type="transmembrane region" description="Helical" evidence="8">
    <location>
        <begin position="158"/>
        <end position="184"/>
    </location>
</feature>
<dbReference type="EMBL" id="CAFAAO010000002">
    <property type="protein sequence ID" value="CAB4794734.1"/>
    <property type="molecule type" value="Genomic_DNA"/>
</dbReference>
<evidence type="ECO:0000256" key="5">
    <source>
        <dbReference type="ARBA" id="ARBA00022692"/>
    </source>
</evidence>
<feature type="transmembrane region" description="Helical" evidence="8">
    <location>
        <begin position="270"/>
        <end position="289"/>
    </location>
</feature>
<feature type="transmembrane region" description="Helical" evidence="8">
    <location>
        <begin position="128"/>
        <end position="152"/>
    </location>
</feature>
<keyword evidence="2" id="KW-0813">Transport</keyword>
<feature type="transmembrane region" description="Helical" evidence="8">
    <location>
        <begin position="47"/>
        <end position="69"/>
    </location>
</feature>
<evidence type="ECO:0000256" key="8">
    <source>
        <dbReference type="SAM" id="Phobius"/>
    </source>
</evidence>
<feature type="transmembrane region" description="Helical" evidence="8">
    <location>
        <begin position="196"/>
        <end position="217"/>
    </location>
</feature>
<evidence type="ECO:0000256" key="1">
    <source>
        <dbReference type="ARBA" id="ARBA00004429"/>
    </source>
</evidence>
<evidence type="ECO:0000313" key="13">
    <source>
        <dbReference type="EMBL" id="CAB4794734.1"/>
    </source>
</evidence>
<dbReference type="GO" id="GO:0140359">
    <property type="term" value="F:ABC-type transporter activity"/>
    <property type="evidence" value="ECO:0007669"/>
    <property type="project" value="InterPro"/>
</dbReference>
<dbReference type="EMBL" id="CAEZZD010000110">
    <property type="protein sequence ID" value="CAB4752182.1"/>
    <property type="molecule type" value="Genomic_DNA"/>
</dbReference>
<gene>
    <name evidence="12" type="ORF">UFOPK2824_00756</name>
    <name evidence="13" type="ORF">UFOPK3037_00194</name>
    <name evidence="10" type="ORF">UFOPK3406_00178</name>
    <name evidence="11" type="ORF">UFOPK3925_00813</name>
    <name evidence="14" type="ORF">UFOPK4097_00449</name>
</gene>
<organism evidence="10">
    <name type="scientific">freshwater metagenome</name>
    <dbReference type="NCBI Taxonomy" id="449393"/>
    <lineage>
        <taxon>unclassified sequences</taxon>
        <taxon>metagenomes</taxon>
        <taxon>ecological metagenomes</taxon>
    </lineage>
</organism>
<comment type="subcellular location">
    <subcellularLocation>
        <location evidence="1">Cell inner membrane</location>
        <topology evidence="1">Multi-pass membrane protein</topology>
    </subcellularLocation>
</comment>
<evidence type="ECO:0000313" key="14">
    <source>
        <dbReference type="EMBL" id="CAB5013159.1"/>
    </source>
</evidence>
<dbReference type="PANTHER" id="PTHR30413">
    <property type="entry name" value="INNER MEMBRANE TRANSPORT PERMEASE"/>
    <property type="match status" value="1"/>
</dbReference>
<evidence type="ECO:0000256" key="6">
    <source>
        <dbReference type="ARBA" id="ARBA00022989"/>
    </source>
</evidence>
<evidence type="ECO:0000313" key="10">
    <source>
        <dbReference type="EMBL" id="CAB4330936.1"/>
    </source>
</evidence>
<name>A0A6J5YMK9_9ZZZZ</name>
<dbReference type="EMBL" id="CAFBPK010000004">
    <property type="protein sequence ID" value="CAB5013159.1"/>
    <property type="molecule type" value="Genomic_DNA"/>
</dbReference>
<evidence type="ECO:0000259" key="9">
    <source>
        <dbReference type="PROSITE" id="PS51012"/>
    </source>
</evidence>
<evidence type="ECO:0000256" key="4">
    <source>
        <dbReference type="ARBA" id="ARBA00022519"/>
    </source>
</evidence>
<sequence>MITSETPWIVVGPKRHVGTAVREVWEARGVVRALVRREISSRYRGSVFGFAWAVFKPLMQLVLFSVVIGKFLGASKSIEDYSIFIFVSLMVWGFFSECISGGATSITSSAALITKVSFPREILPLSRVIIGGYNFLVQIPVLIIGFAIAGIWPPISNVVLIIPIAFAAILFALSAALILSAINVYARDTQHLVEVLLMLFLYLSPIMYSWTFVWNAVQERFGSELFFKIYMLNPISSIVIEFQDLLWGGDRFYSDGSIASDLIGTGTLTYWGLPIFGLIGFYFAYRLFLRLEPNFAREL</sequence>
<accession>A0A6J5YMK9</accession>
<dbReference type="PANTHER" id="PTHR30413:SF8">
    <property type="entry name" value="TRANSPORT PERMEASE PROTEIN"/>
    <property type="match status" value="1"/>
</dbReference>
<dbReference type="EMBL" id="CAESAI010000002">
    <property type="protein sequence ID" value="CAB4330936.1"/>
    <property type="molecule type" value="Genomic_DNA"/>
</dbReference>